<keyword evidence="3 8" id="KW-0808">Transferase</keyword>
<dbReference type="Proteomes" id="UP000565078">
    <property type="component" value="Unassembled WGS sequence"/>
</dbReference>
<keyword evidence="6 7" id="KW-0472">Membrane</keyword>
<organism evidence="8 9">
    <name type="scientific">Candidatus Iainarchaeum sp</name>
    <dbReference type="NCBI Taxonomy" id="3101447"/>
    <lineage>
        <taxon>Archaea</taxon>
        <taxon>Candidatus Iainarchaeota</taxon>
        <taxon>Candidatus Iainarchaeia</taxon>
        <taxon>Candidatus Iainarchaeales</taxon>
        <taxon>Candidatus Iainarchaeaceae</taxon>
        <taxon>Candidatus Iainarchaeum</taxon>
    </lineage>
</organism>
<evidence type="ECO:0000256" key="6">
    <source>
        <dbReference type="ARBA" id="ARBA00023136"/>
    </source>
</evidence>
<dbReference type="Pfam" id="PF00953">
    <property type="entry name" value="Glycos_transf_4"/>
    <property type="match status" value="1"/>
</dbReference>
<dbReference type="PANTHER" id="PTHR22926:SF3">
    <property type="entry name" value="UNDECAPRENYL-PHOSPHATE ALPHA-N-ACETYLGLUCOSAMINYL 1-PHOSPHATE TRANSFERASE"/>
    <property type="match status" value="1"/>
</dbReference>
<feature type="transmembrane region" description="Helical" evidence="7">
    <location>
        <begin position="47"/>
        <end position="74"/>
    </location>
</feature>
<gene>
    <name evidence="8" type="ORF">HA254_02905</name>
</gene>
<evidence type="ECO:0000256" key="2">
    <source>
        <dbReference type="ARBA" id="ARBA00022475"/>
    </source>
</evidence>
<evidence type="ECO:0000256" key="7">
    <source>
        <dbReference type="SAM" id="Phobius"/>
    </source>
</evidence>
<feature type="transmembrane region" description="Helical" evidence="7">
    <location>
        <begin position="80"/>
        <end position="99"/>
    </location>
</feature>
<accession>A0A7J4IVP7</accession>
<feature type="non-terminal residue" evidence="8">
    <location>
        <position position="268"/>
    </location>
</feature>
<dbReference type="GO" id="GO:0071555">
    <property type="term" value="P:cell wall organization"/>
    <property type="evidence" value="ECO:0007669"/>
    <property type="project" value="TreeGrafter"/>
</dbReference>
<keyword evidence="4 7" id="KW-0812">Transmembrane</keyword>
<protein>
    <submittedName>
        <fullName evidence="8">Glycosyl transferase family 4</fullName>
    </submittedName>
</protein>
<dbReference type="AlphaFoldDB" id="A0A7J4IVP7"/>
<keyword evidence="5 7" id="KW-1133">Transmembrane helix</keyword>
<evidence type="ECO:0000256" key="1">
    <source>
        <dbReference type="ARBA" id="ARBA00004651"/>
    </source>
</evidence>
<feature type="transmembrane region" description="Helical" evidence="7">
    <location>
        <begin position="134"/>
        <end position="158"/>
    </location>
</feature>
<evidence type="ECO:0000256" key="5">
    <source>
        <dbReference type="ARBA" id="ARBA00022989"/>
    </source>
</evidence>
<feature type="transmembrane region" description="Helical" evidence="7">
    <location>
        <begin position="170"/>
        <end position="192"/>
    </location>
</feature>
<sequence length="268" mass="28293">MVFSLSLAAVFLSSFILTFLVTPVLIRKMAKRGIVGKDMNKYEKPGIAELGGVSPLLGISLGIIVAIFISTYIGGLDVNLTLLFASFLTILLVGFIGVIDDLIGWKKGIRQWQHALFPVFAALPLMAVQAGTDIVILPFLGAASLGVLYSLIIVPLGITGSSNAFNMLAGFNGLEAGLGIILIGTLSLIAFLTGRTEALILGAAILGALIAFLRYNWFPAKVFGGDSLTLMIGASVATISIVGNMEKVGISLIALHWAELAFKAKHKF</sequence>
<evidence type="ECO:0000313" key="9">
    <source>
        <dbReference type="Proteomes" id="UP000565078"/>
    </source>
</evidence>
<dbReference type="GO" id="GO:0016780">
    <property type="term" value="F:phosphotransferase activity, for other substituted phosphate groups"/>
    <property type="evidence" value="ECO:0007669"/>
    <property type="project" value="InterPro"/>
</dbReference>
<evidence type="ECO:0000256" key="4">
    <source>
        <dbReference type="ARBA" id="ARBA00022692"/>
    </source>
</evidence>
<keyword evidence="2" id="KW-1003">Cell membrane</keyword>
<reference evidence="9" key="1">
    <citation type="journal article" date="2020" name="bioRxiv">
        <title>A rank-normalized archaeal taxonomy based on genome phylogeny resolves widespread incomplete and uneven classifications.</title>
        <authorList>
            <person name="Rinke C."/>
            <person name="Chuvochina M."/>
            <person name="Mussig A.J."/>
            <person name="Chaumeil P.-A."/>
            <person name="Waite D.W."/>
            <person name="Whitman W.B."/>
            <person name="Parks D.H."/>
            <person name="Hugenholtz P."/>
        </authorList>
    </citation>
    <scope>NUCLEOTIDE SEQUENCE [LARGE SCALE GENOMIC DNA]</scope>
</reference>
<dbReference type="GO" id="GO:0044038">
    <property type="term" value="P:cell wall macromolecule biosynthetic process"/>
    <property type="evidence" value="ECO:0007669"/>
    <property type="project" value="TreeGrafter"/>
</dbReference>
<feature type="transmembrane region" description="Helical" evidence="7">
    <location>
        <begin position="6"/>
        <end position="26"/>
    </location>
</feature>
<dbReference type="InterPro" id="IPR000715">
    <property type="entry name" value="Glycosyl_transferase_4"/>
</dbReference>
<dbReference type="GO" id="GO:0005886">
    <property type="term" value="C:plasma membrane"/>
    <property type="evidence" value="ECO:0007669"/>
    <property type="project" value="UniProtKB-SubCell"/>
</dbReference>
<comment type="subcellular location">
    <subcellularLocation>
        <location evidence="1">Cell membrane</location>
        <topology evidence="1">Multi-pass membrane protein</topology>
    </subcellularLocation>
</comment>
<dbReference type="PANTHER" id="PTHR22926">
    <property type="entry name" value="PHOSPHO-N-ACETYLMURAMOYL-PENTAPEPTIDE-TRANSFERASE"/>
    <property type="match status" value="1"/>
</dbReference>
<dbReference type="EMBL" id="DUGC01000050">
    <property type="protein sequence ID" value="HIH09598.1"/>
    <property type="molecule type" value="Genomic_DNA"/>
</dbReference>
<name>A0A7J4IVP7_9ARCH</name>
<proteinExistence type="predicted"/>
<evidence type="ECO:0000313" key="8">
    <source>
        <dbReference type="EMBL" id="HIH09598.1"/>
    </source>
</evidence>
<feature type="transmembrane region" description="Helical" evidence="7">
    <location>
        <begin position="198"/>
        <end position="215"/>
    </location>
</feature>
<feature type="transmembrane region" description="Helical" evidence="7">
    <location>
        <begin position="227"/>
        <end position="245"/>
    </location>
</feature>
<comment type="caution">
    <text evidence="8">The sequence shown here is derived from an EMBL/GenBank/DDBJ whole genome shotgun (WGS) entry which is preliminary data.</text>
</comment>
<evidence type="ECO:0000256" key="3">
    <source>
        <dbReference type="ARBA" id="ARBA00022679"/>
    </source>
</evidence>